<evidence type="ECO:0000313" key="3">
    <source>
        <dbReference type="Proteomes" id="UP001612741"/>
    </source>
</evidence>
<evidence type="ECO:0000313" key="2">
    <source>
        <dbReference type="EMBL" id="MFI6499625.1"/>
    </source>
</evidence>
<accession>A0ABW7YVK2</accession>
<dbReference type="InterPro" id="IPR029033">
    <property type="entry name" value="His_PPase_superfam"/>
</dbReference>
<feature type="region of interest" description="Disordered" evidence="1">
    <location>
        <begin position="44"/>
        <end position="78"/>
    </location>
</feature>
<gene>
    <name evidence="2" type="ORF">ACIBG2_19715</name>
</gene>
<comment type="caution">
    <text evidence="2">The sequence shown here is derived from an EMBL/GenBank/DDBJ whole genome shotgun (WGS) entry which is preliminary data.</text>
</comment>
<dbReference type="Proteomes" id="UP001612741">
    <property type="component" value="Unassembled WGS sequence"/>
</dbReference>
<protein>
    <submittedName>
        <fullName evidence="2">Histidine phosphatase family protein</fullName>
    </submittedName>
</protein>
<sequence length="234" mass="24062">MLFVRHAGTPGMRTACFPAPEQADRAGLARAALLAGTADLARTTAYAGPPAPVPEDGDPDRTHPGRPGHGSASPDGQAGAAFVAPSVAALQTAAAMGLAPIVVDALAEADFGRWSGRPYAEVAQEEPDALASWLADPEAAPHGGESLARMSARVTGWLDETAARFDGRRGRPLLVICDAGAIRAALGHALGLAPQQAARIDLVPLSTTELAATRGGWRVAHVNRVAHELRKATS</sequence>
<evidence type="ECO:0000256" key="1">
    <source>
        <dbReference type="SAM" id="MobiDB-lite"/>
    </source>
</evidence>
<organism evidence="2 3">
    <name type="scientific">Nonomuraea typhae</name>
    <dbReference type="NCBI Taxonomy" id="2603600"/>
    <lineage>
        <taxon>Bacteria</taxon>
        <taxon>Bacillati</taxon>
        <taxon>Actinomycetota</taxon>
        <taxon>Actinomycetes</taxon>
        <taxon>Streptosporangiales</taxon>
        <taxon>Streptosporangiaceae</taxon>
        <taxon>Nonomuraea</taxon>
    </lineage>
</organism>
<name>A0ABW7YVK2_9ACTN</name>
<dbReference type="SUPFAM" id="SSF53254">
    <property type="entry name" value="Phosphoglycerate mutase-like"/>
    <property type="match status" value="1"/>
</dbReference>
<dbReference type="InterPro" id="IPR013078">
    <property type="entry name" value="His_Pase_superF_clade-1"/>
</dbReference>
<dbReference type="Gene3D" id="3.40.50.1240">
    <property type="entry name" value="Phosphoglycerate mutase-like"/>
    <property type="match status" value="1"/>
</dbReference>
<proteinExistence type="predicted"/>
<dbReference type="Pfam" id="PF00300">
    <property type="entry name" value="His_Phos_1"/>
    <property type="match status" value="1"/>
</dbReference>
<keyword evidence="3" id="KW-1185">Reference proteome</keyword>
<reference evidence="2 3" key="1">
    <citation type="submission" date="2024-10" db="EMBL/GenBank/DDBJ databases">
        <title>The Natural Products Discovery Center: Release of the First 8490 Sequenced Strains for Exploring Actinobacteria Biosynthetic Diversity.</title>
        <authorList>
            <person name="Kalkreuter E."/>
            <person name="Kautsar S.A."/>
            <person name="Yang D."/>
            <person name="Bader C.D."/>
            <person name="Teijaro C.N."/>
            <person name="Fluegel L."/>
            <person name="Davis C.M."/>
            <person name="Simpson J.R."/>
            <person name="Lauterbach L."/>
            <person name="Steele A.D."/>
            <person name="Gui C."/>
            <person name="Meng S."/>
            <person name="Li G."/>
            <person name="Viehrig K."/>
            <person name="Ye F."/>
            <person name="Su P."/>
            <person name="Kiefer A.F."/>
            <person name="Nichols A."/>
            <person name="Cepeda A.J."/>
            <person name="Yan W."/>
            <person name="Fan B."/>
            <person name="Jiang Y."/>
            <person name="Adhikari A."/>
            <person name="Zheng C.-J."/>
            <person name="Schuster L."/>
            <person name="Cowan T.M."/>
            <person name="Smanski M.J."/>
            <person name="Chevrette M.G."/>
            <person name="De Carvalho L.P.S."/>
            <person name="Shen B."/>
        </authorList>
    </citation>
    <scope>NUCLEOTIDE SEQUENCE [LARGE SCALE GENOMIC DNA]</scope>
    <source>
        <strain evidence="2 3">NPDC050545</strain>
    </source>
</reference>
<dbReference type="EMBL" id="JBITGY010000005">
    <property type="protein sequence ID" value="MFI6499625.1"/>
    <property type="molecule type" value="Genomic_DNA"/>
</dbReference>
<dbReference type="RefSeq" id="WP_397083061.1">
    <property type="nucleotide sequence ID" value="NZ_JBITGY010000005.1"/>
</dbReference>